<dbReference type="OrthoDB" id="163530at2"/>
<gene>
    <name evidence="2" type="ORF">SAMN05444484_1011195</name>
</gene>
<keyword evidence="3" id="KW-1185">Reference proteome</keyword>
<sequence length="640" mass="73351">MLNIKVPDFNTDFSFIVDGESGHLAVVILSYITRKNTYLPMFEFPFTTIENEEYNEEKVDEHSITRRRSYVFNIKVHNAIKRAGGCKYLILGNINSDQKSYLTFLDDYNVIEINNVYEAEIFLSSIVDKNNFLSCREDDLLKALPYAVSNNLILKIDNTSPRFVEINPKKDGLVIVETIERVSTVIAVNYALSVNSQVELIPPLKVNHIDIKNLIKNWKDGDNNSFNDLSAELYNNIQDIDFKNYQYATFFTQGGPYSLILNNVIPITHVHLNFNPDFFIFNNIYFETNSNANSAIVFSPQEFKDEETGHVIKMLQNGNFYVKELIGNDASLYNIDYHVKQYPFDLLHICSHGGEIHGHSIIEEFVDRNGEKHVIEYEEVIGFAFKKGLKTVDVHSKNIWRKFDGVIWKSKEFEKKKIPHYIISDMINELAERTTKNRTYKEVIHDSCAIKCSDSIYQAMFNVMSISHCPIIFNNTCWSWSDFADSFLSVGVRCYIGTLWDIDNNVAKQTAELFYNNLLGENISVALQSALLTTLGKRDENIYIVWGLPFSTLQPASSINESKKSVTLEMLESLGHWQDKLSEVKKSSTKKSIEALIEWGSNEISTNFREETIAFIKESEVKYRGDLKLGSSGNTAHEIS</sequence>
<dbReference type="InterPro" id="IPR024983">
    <property type="entry name" value="CHAT_dom"/>
</dbReference>
<evidence type="ECO:0000259" key="1">
    <source>
        <dbReference type="Pfam" id="PF12770"/>
    </source>
</evidence>
<dbReference type="AlphaFoldDB" id="A0A1M6ZXT4"/>
<reference evidence="3" key="1">
    <citation type="submission" date="2016-11" db="EMBL/GenBank/DDBJ databases">
        <authorList>
            <person name="Varghese N."/>
            <person name="Submissions S."/>
        </authorList>
    </citation>
    <scope>NUCLEOTIDE SEQUENCE [LARGE SCALE GENOMIC DNA]</scope>
    <source>
        <strain evidence="3">DSM 24724</strain>
    </source>
</reference>
<name>A0A1M6ZXT4_9FLAO</name>
<dbReference type="RefSeq" id="WP_068841017.1">
    <property type="nucleotide sequence ID" value="NZ_FRBT01000001.1"/>
</dbReference>
<proteinExistence type="predicted"/>
<dbReference type="Proteomes" id="UP000184028">
    <property type="component" value="Unassembled WGS sequence"/>
</dbReference>
<dbReference type="Pfam" id="PF12770">
    <property type="entry name" value="CHAT"/>
    <property type="match status" value="1"/>
</dbReference>
<feature type="domain" description="CHAT" evidence="1">
    <location>
        <begin position="483"/>
        <end position="539"/>
    </location>
</feature>
<evidence type="ECO:0000313" key="2">
    <source>
        <dbReference type="EMBL" id="SHL35244.1"/>
    </source>
</evidence>
<evidence type="ECO:0000313" key="3">
    <source>
        <dbReference type="Proteomes" id="UP000184028"/>
    </source>
</evidence>
<dbReference type="EMBL" id="FRBT01000001">
    <property type="protein sequence ID" value="SHL35244.1"/>
    <property type="molecule type" value="Genomic_DNA"/>
</dbReference>
<organism evidence="2 3">
    <name type="scientific">Flavobacterium chilense</name>
    <dbReference type="NCBI Taxonomy" id="946677"/>
    <lineage>
        <taxon>Bacteria</taxon>
        <taxon>Pseudomonadati</taxon>
        <taxon>Bacteroidota</taxon>
        <taxon>Flavobacteriia</taxon>
        <taxon>Flavobacteriales</taxon>
        <taxon>Flavobacteriaceae</taxon>
        <taxon>Flavobacterium</taxon>
    </lineage>
</organism>
<protein>
    <submittedName>
        <fullName evidence="2">CHAT domain-containing protein</fullName>
    </submittedName>
</protein>
<accession>A0A1M6ZXT4</accession>
<dbReference type="STRING" id="946677.SAMN05444484_1011195"/>